<dbReference type="Pfam" id="PF02572">
    <property type="entry name" value="CobA_CobO_BtuR"/>
    <property type="match status" value="1"/>
</dbReference>
<dbReference type="AlphaFoldDB" id="A0A662DEA9"/>
<gene>
    <name evidence="1" type="ORF">DRI96_01855</name>
</gene>
<dbReference type="GO" id="GO:0008817">
    <property type="term" value="F:corrinoid adenosyltransferase activity"/>
    <property type="evidence" value="ECO:0007669"/>
    <property type="project" value="InterPro"/>
</dbReference>
<proteinExistence type="predicted"/>
<reference evidence="1 2" key="1">
    <citation type="submission" date="2018-06" db="EMBL/GenBank/DDBJ databases">
        <title>Extensive metabolic versatility and redundancy in microbially diverse, dynamic hydrothermal sediments.</title>
        <authorList>
            <person name="Dombrowski N."/>
            <person name="Teske A."/>
            <person name="Baker B.J."/>
        </authorList>
    </citation>
    <scope>NUCLEOTIDE SEQUENCE [LARGE SCALE GENOMIC DNA]</scope>
    <source>
        <strain evidence="1">B19_G9</strain>
    </source>
</reference>
<dbReference type="PANTHER" id="PTHR46638:SF1">
    <property type="entry name" value="CORRINOID ADENOSYLTRANSFERASE"/>
    <property type="match status" value="1"/>
</dbReference>
<dbReference type="PIRSF" id="PIRSF015617">
    <property type="entry name" value="Adensltrnsf_CobA"/>
    <property type="match status" value="1"/>
</dbReference>
<name>A0A662DEA9_UNCAE</name>
<protein>
    <submittedName>
        <fullName evidence="1">Cob(I)yrinic acid a,c-diamide adenosyltransferase</fullName>
    </submittedName>
</protein>
<dbReference type="GO" id="GO:0009236">
    <property type="term" value="P:cobalamin biosynthetic process"/>
    <property type="evidence" value="ECO:0007669"/>
    <property type="project" value="InterPro"/>
</dbReference>
<evidence type="ECO:0000313" key="2">
    <source>
        <dbReference type="Proteomes" id="UP000267654"/>
    </source>
</evidence>
<keyword evidence="1" id="KW-0808">Transferase</keyword>
<organism evidence="1 2">
    <name type="scientific">Aerophobetes bacterium</name>
    <dbReference type="NCBI Taxonomy" id="2030807"/>
    <lineage>
        <taxon>Bacteria</taxon>
        <taxon>Candidatus Aerophobota</taxon>
    </lineage>
</organism>
<dbReference type="EMBL" id="QMQB01000051">
    <property type="protein sequence ID" value="RLE14154.1"/>
    <property type="molecule type" value="Genomic_DNA"/>
</dbReference>
<accession>A0A662DEA9</accession>
<evidence type="ECO:0000313" key="1">
    <source>
        <dbReference type="EMBL" id="RLE14154.1"/>
    </source>
</evidence>
<dbReference type="Gene3D" id="3.40.50.300">
    <property type="entry name" value="P-loop containing nucleotide triphosphate hydrolases"/>
    <property type="match status" value="1"/>
</dbReference>
<dbReference type="InterPro" id="IPR003724">
    <property type="entry name" value="CblAdoTrfase_CobA"/>
</dbReference>
<dbReference type="Proteomes" id="UP000267654">
    <property type="component" value="Unassembled WGS sequence"/>
</dbReference>
<dbReference type="InterPro" id="IPR027417">
    <property type="entry name" value="P-loop_NTPase"/>
</dbReference>
<dbReference type="GO" id="GO:0005524">
    <property type="term" value="F:ATP binding"/>
    <property type="evidence" value="ECO:0007669"/>
    <property type="project" value="InterPro"/>
</dbReference>
<sequence>MTRGLIQVYTGDGKGKTTAAVGQALRFLGRDCRVIMAQFLKQKDASGEVLILRKLGVEILFWGGDYGKRLIANLPLEDVENIRKEGENFLKEVMQRIKSKRYDLLILDEISVAINHGLIREKNLIELLRNKPDFLEVIITGRGAPSGIISIADLVTEMRKIKHPYDQGIKLRKGVEY</sequence>
<comment type="caution">
    <text evidence="1">The sequence shown here is derived from an EMBL/GenBank/DDBJ whole genome shotgun (WGS) entry which is preliminary data.</text>
</comment>
<dbReference type="PANTHER" id="PTHR46638">
    <property type="entry name" value="CORRINOID ADENOSYLTRANSFERASE"/>
    <property type="match status" value="1"/>
</dbReference>
<dbReference type="SUPFAM" id="SSF52540">
    <property type="entry name" value="P-loop containing nucleoside triphosphate hydrolases"/>
    <property type="match status" value="1"/>
</dbReference>